<evidence type="ECO:0000313" key="9">
    <source>
        <dbReference type="Proteomes" id="UP000176355"/>
    </source>
</evidence>
<keyword evidence="2" id="KW-0963">Cytoplasm</keyword>
<evidence type="ECO:0000256" key="2">
    <source>
        <dbReference type="ARBA" id="ARBA00022490"/>
    </source>
</evidence>
<keyword evidence="3" id="KW-0805">Transcription regulation</keyword>
<dbReference type="InterPro" id="IPR026564">
    <property type="entry name" value="Transcrip_reg_TACO1-like_dom3"/>
</dbReference>
<organism evidence="8 9">
    <name type="scientific">Candidatus Taylorbacteria bacterium RIFCSPLOWO2_12_FULL_44_15c</name>
    <dbReference type="NCBI Taxonomy" id="1802333"/>
    <lineage>
        <taxon>Bacteria</taxon>
        <taxon>Candidatus Tayloriibacteriota</taxon>
    </lineage>
</organism>
<dbReference type="Pfam" id="PF20772">
    <property type="entry name" value="TACO1_YebC_N"/>
    <property type="match status" value="1"/>
</dbReference>
<gene>
    <name evidence="8" type="ORF">A3G03_00495</name>
</gene>
<keyword evidence="4" id="KW-0238">DNA-binding</keyword>
<evidence type="ECO:0000313" key="8">
    <source>
        <dbReference type="EMBL" id="OHA44024.1"/>
    </source>
</evidence>
<protein>
    <recommendedName>
        <fullName evidence="10">Transcriptional regulator</fullName>
    </recommendedName>
</protein>
<sequence>MSGHNRWTQIKHQKEKTDAYKSKIFGKFAKLISAEAKKSKGNISEPSLKAAIEKARAANMPGDNIERAIKKAGGDSGVAMEEIIYEAYGPGGVALMIKALTDNRNKAAQEVKHVLSENGFAIAAPGSASWVFKKEPTTNNLQPITTVPIEKKDLEKLDKLVEDLENCEEVQEVFTNAE</sequence>
<dbReference type="InterPro" id="IPR017856">
    <property type="entry name" value="Integrase-like_N"/>
</dbReference>
<proteinExistence type="inferred from homology"/>
<reference evidence="8 9" key="1">
    <citation type="journal article" date="2016" name="Nat. Commun.">
        <title>Thousands of microbial genomes shed light on interconnected biogeochemical processes in an aquifer system.</title>
        <authorList>
            <person name="Anantharaman K."/>
            <person name="Brown C.T."/>
            <person name="Hug L.A."/>
            <person name="Sharon I."/>
            <person name="Castelle C.J."/>
            <person name="Probst A.J."/>
            <person name="Thomas B.C."/>
            <person name="Singh A."/>
            <person name="Wilkins M.J."/>
            <person name="Karaoz U."/>
            <person name="Brodie E.L."/>
            <person name="Williams K.H."/>
            <person name="Hubbard S.S."/>
            <person name="Banfield J.F."/>
        </authorList>
    </citation>
    <scope>NUCLEOTIDE SEQUENCE [LARGE SCALE GENOMIC DNA]</scope>
</reference>
<dbReference type="EMBL" id="MHSL01000011">
    <property type="protein sequence ID" value="OHA44024.1"/>
    <property type="molecule type" value="Genomic_DNA"/>
</dbReference>
<dbReference type="AlphaFoldDB" id="A0A1G2P6Q3"/>
<dbReference type="Pfam" id="PF01709">
    <property type="entry name" value="Transcrip_reg"/>
    <property type="match status" value="1"/>
</dbReference>
<dbReference type="GO" id="GO:0005829">
    <property type="term" value="C:cytosol"/>
    <property type="evidence" value="ECO:0007669"/>
    <property type="project" value="TreeGrafter"/>
</dbReference>
<dbReference type="InterPro" id="IPR029072">
    <property type="entry name" value="YebC-like"/>
</dbReference>
<dbReference type="Gene3D" id="1.10.10.200">
    <property type="match status" value="1"/>
</dbReference>
<dbReference type="InterPro" id="IPR049083">
    <property type="entry name" value="TACO1_YebC_N"/>
</dbReference>
<dbReference type="GO" id="GO:0003677">
    <property type="term" value="F:DNA binding"/>
    <property type="evidence" value="ECO:0007669"/>
    <property type="project" value="UniProtKB-KW"/>
</dbReference>
<evidence type="ECO:0000256" key="4">
    <source>
        <dbReference type="ARBA" id="ARBA00023125"/>
    </source>
</evidence>
<dbReference type="InterPro" id="IPR048300">
    <property type="entry name" value="TACO1_YebC-like_2nd/3rd_dom"/>
</dbReference>
<dbReference type="SUPFAM" id="SSF75625">
    <property type="entry name" value="YebC-like"/>
    <property type="match status" value="1"/>
</dbReference>
<dbReference type="PANTHER" id="PTHR12532">
    <property type="entry name" value="TRANSLATIONAL ACTIVATOR OF CYTOCHROME C OXIDASE 1"/>
    <property type="match status" value="1"/>
</dbReference>
<evidence type="ECO:0000256" key="5">
    <source>
        <dbReference type="ARBA" id="ARBA00023163"/>
    </source>
</evidence>
<dbReference type="Proteomes" id="UP000176355">
    <property type="component" value="Unassembled WGS sequence"/>
</dbReference>
<evidence type="ECO:0000259" key="7">
    <source>
        <dbReference type="Pfam" id="PF20772"/>
    </source>
</evidence>
<comment type="similarity">
    <text evidence="1">Belongs to the TACO1 family.</text>
</comment>
<evidence type="ECO:0000256" key="3">
    <source>
        <dbReference type="ARBA" id="ARBA00023015"/>
    </source>
</evidence>
<comment type="caution">
    <text evidence="8">The sequence shown here is derived from an EMBL/GenBank/DDBJ whole genome shotgun (WGS) entry which is preliminary data.</text>
</comment>
<dbReference type="STRING" id="1802333.A3G03_00495"/>
<evidence type="ECO:0000259" key="6">
    <source>
        <dbReference type="Pfam" id="PF01709"/>
    </source>
</evidence>
<name>A0A1G2P6Q3_9BACT</name>
<evidence type="ECO:0000256" key="1">
    <source>
        <dbReference type="ARBA" id="ARBA00008724"/>
    </source>
</evidence>
<dbReference type="PANTHER" id="PTHR12532:SF6">
    <property type="entry name" value="TRANSCRIPTIONAL REGULATORY PROTEIN YEBC-RELATED"/>
    <property type="match status" value="1"/>
</dbReference>
<keyword evidence="5" id="KW-0804">Transcription</keyword>
<feature type="domain" description="TACO1/YebC-like second and third" evidence="6">
    <location>
        <begin position="80"/>
        <end position="135"/>
    </location>
</feature>
<dbReference type="Gene3D" id="3.30.70.980">
    <property type="match status" value="1"/>
</dbReference>
<evidence type="ECO:0008006" key="10">
    <source>
        <dbReference type="Google" id="ProtNLM"/>
    </source>
</evidence>
<accession>A0A1G2P6Q3</accession>
<dbReference type="InterPro" id="IPR002876">
    <property type="entry name" value="Transcrip_reg_TACO1-like"/>
</dbReference>
<feature type="domain" description="TACO1/YebC-like N-terminal" evidence="7">
    <location>
        <begin position="5"/>
        <end position="74"/>
    </location>
</feature>